<feature type="transmembrane region" description="Helical" evidence="1">
    <location>
        <begin position="21"/>
        <end position="45"/>
    </location>
</feature>
<protein>
    <recommendedName>
        <fullName evidence="2">DUF8017 domain-containing protein</fullName>
    </recommendedName>
</protein>
<dbReference type="KEGG" id="ssyi:EKG83_39210"/>
<dbReference type="AlphaFoldDB" id="A0A5Q0H8X2"/>
<sequence>MSYTGLGAYPPQLPPRRPSRAPLWIALAVVAVLAAVVGVVAFTLLGDHEGQAGTPAPTSTSPAPDWLAVEDDEAGLRYELPPSWEEGGTGALGRLRITGSHVSRPFQCQGRDMVQAQAVAGSVASGNAEEIATDVVNRLARGGYTVDGTAPGIGEPRVETSDDRVVVSVEVTPKAVNACYAPGAVVTAVALRKGSKTAVFALNVAQGGPHAAQGPAEDDVRRILEGVRLT</sequence>
<keyword evidence="1" id="KW-0472">Membrane</keyword>
<organism evidence="3 4">
    <name type="scientific">Saccharothrix syringae</name>
    <name type="common">Nocardiopsis syringae</name>
    <dbReference type="NCBI Taxonomy" id="103733"/>
    <lineage>
        <taxon>Bacteria</taxon>
        <taxon>Bacillati</taxon>
        <taxon>Actinomycetota</taxon>
        <taxon>Actinomycetes</taxon>
        <taxon>Pseudonocardiales</taxon>
        <taxon>Pseudonocardiaceae</taxon>
        <taxon>Saccharothrix</taxon>
    </lineage>
</organism>
<feature type="domain" description="DUF8017" evidence="2">
    <location>
        <begin position="62"/>
        <end position="229"/>
    </location>
</feature>
<evidence type="ECO:0000256" key="1">
    <source>
        <dbReference type="SAM" id="Phobius"/>
    </source>
</evidence>
<dbReference type="Pfam" id="PF26056">
    <property type="entry name" value="DUF8017"/>
    <property type="match status" value="1"/>
</dbReference>
<keyword evidence="4" id="KW-1185">Reference proteome</keyword>
<accession>A0A5Q0H8X2</accession>
<proteinExistence type="predicted"/>
<keyword evidence="1" id="KW-1133">Transmembrane helix</keyword>
<name>A0A5Q0H8X2_SACSY</name>
<dbReference type="InterPro" id="IPR058330">
    <property type="entry name" value="DUF8017"/>
</dbReference>
<keyword evidence="1" id="KW-0812">Transmembrane</keyword>
<evidence type="ECO:0000313" key="4">
    <source>
        <dbReference type="Proteomes" id="UP000325787"/>
    </source>
</evidence>
<evidence type="ECO:0000313" key="3">
    <source>
        <dbReference type="EMBL" id="QFZ22661.1"/>
    </source>
</evidence>
<gene>
    <name evidence="3" type="ORF">EKG83_39210</name>
</gene>
<dbReference type="OrthoDB" id="3695860at2"/>
<evidence type="ECO:0000259" key="2">
    <source>
        <dbReference type="Pfam" id="PF26056"/>
    </source>
</evidence>
<dbReference type="EMBL" id="CP034550">
    <property type="protein sequence ID" value="QFZ22661.1"/>
    <property type="molecule type" value="Genomic_DNA"/>
</dbReference>
<reference evidence="4" key="1">
    <citation type="journal article" date="2021" name="Curr. Microbiol.">
        <title>Complete genome of nocamycin-producing strain Saccharothrix syringae NRRL B-16468 reveals the biosynthetic potential for secondary metabolites.</title>
        <authorList>
            <person name="Mo X."/>
            <person name="Yang S."/>
        </authorList>
    </citation>
    <scope>NUCLEOTIDE SEQUENCE [LARGE SCALE GENOMIC DNA]</scope>
    <source>
        <strain evidence="4">ATCC 51364 / DSM 43886 / JCM 6844 / KCTC 9398 / NBRC 14523 / NRRL B-16468 / INA 2240</strain>
    </source>
</reference>
<dbReference type="Proteomes" id="UP000325787">
    <property type="component" value="Chromosome"/>
</dbReference>
<dbReference type="RefSeq" id="WP_033432701.1">
    <property type="nucleotide sequence ID" value="NZ_CP034550.1"/>
</dbReference>